<dbReference type="GO" id="GO:0006302">
    <property type="term" value="P:double-strand break repair"/>
    <property type="evidence" value="ECO:0007669"/>
    <property type="project" value="InterPro"/>
</dbReference>
<keyword evidence="4 8" id="KW-0227">DNA damage</keyword>
<keyword evidence="6 8" id="KW-0234">DNA repair</keyword>
<name>A0A375I3H1_9ACTN</name>
<sequence length="562" mass="58734">MLTSLRISSLGVIGASEIEPAPGLTAVTGETGAGKTMIVTGLGLLLGERATAGIVRRGADRAQVEGVFTGIGPVADRLGELGAETDDGELIVARRVSGGTGRSRTWLGGIPAPLGVVGQITGELATIHGQSEQVRLGTPERQREVLDAAGGAELAQQLQDYRAAFEERRRVIAELDERVRHARERAQERDMLAFGLDEISAVDPQPGEDARLAAQADRLQGLDDLRMLAESAGHALAGAADGDTDDPGALGLVGEARRQVRRMADTDTQAEPLAAQLDQLAVLVQEAAVDLAGYLADLDADPGQLEAITARRAALAALTRKYGADADEVLAWAAEAGERLADLSGDDERIEQLRARRADLDAALTARADRIHALRAEAAAALAEAAGAELAALAMPHARLMFDIERLPELGPHGGDQVRLLFSANPGTAPAPLARVASGGELSRVRLALEVVLAGGAQGHTFVFDEVDAGVGGQVALEIGRRLKRLAAHSQVIVVTHLAQVAAFADTHLVVAKSTDGQVTSSDVHRVEGADREAEIARLMAGTVSDTALRHARELLSQAARG</sequence>
<dbReference type="AlphaFoldDB" id="A0A375I3H1"/>
<dbReference type="CDD" id="cd03241">
    <property type="entry name" value="ABC_RecN"/>
    <property type="match status" value="1"/>
</dbReference>
<comment type="similarity">
    <text evidence="1 8">Belongs to the RecN family.</text>
</comment>
<keyword evidence="3" id="KW-0547">Nucleotide-binding</keyword>
<dbReference type="PANTHER" id="PTHR11059:SF0">
    <property type="entry name" value="DNA REPAIR PROTEIN RECN"/>
    <property type="match status" value="1"/>
</dbReference>
<evidence type="ECO:0000313" key="10">
    <source>
        <dbReference type="EMBL" id="SPF69239.1"/>
    </source>
</evidence>
<keyword evidence="5" id="KW-0067">ATP-binding</keyword>
<evidence type="ECO:0000256" key="1">
    <source>
        <dbReference type="ARBA" id="ARBA00009441"/>
    </source>
</evidence>
<dbReference type="NCBIfam" id="TIGR00634">
    <property type="entry name" value="recN"/>
    <property type="match status" value="1"/>
</dbReference>
<dbReference type="FunFam" id="3.40.50.300:FF:000356">
    <property type="entry name" value="DNA repair protein RecN"/>
    <property type="match status" value="1"/>
</dbReference>
<dbReference type="PIRSF" id="PIRSF003128">
    <property type="entry name" value="RecN"/>
    <property type="match status" value="1"/>
</dbReference>
<dbReference type="GO" id="GO:0006310">
    <property type="term" value="P:DNA recombination"/>
    <property type="evidence" value="ECO:0007669"/>
    <property type="project" value="InterPro"/>
</dbReference>
<dbReference type="InterPro" id="IPR004604">
    <property type="entry name" value="DNA_recomb/repair_RecN"/>
</dbReference>
<evidence type="ECO:0000256" key="4">
    <source>
        <dbReference type="ARBA" id="ARBA00022763"/>
    </source>
</evidence>
<keyword evidence="11" id="KW-1185">Reference proteome</keyword>
<dbReference type="RefSeq" id="WP_119716335.1">
    <property type="nucleotide sequence ID" value="NZ_OMOH01000010.1"/>
</dbReference>
<dbReference type="PANTHER" id="PTHR11059">
    <property type="entry name" value="DNA REPAIR PROTEIN RECN"/>
    <property type="match status" value="1"/>
</dbReference>
<dbReference type="InterPro" id="IPR038729">
    <property type="entry name" value="Rad50/SbcC_AAA"/>
</dbReference>
<comment type="function">
    <text evidence="8">May be involved in recombinational repair of damaged DNA.</text>
</comment>
<evidence type="ECO:0000256" key="2">
    <source>
        <dbReference type="ARBA" id="ARBA00021315"/>
    </source>
</evidence>
<dbReference type="OrthoDB" id="9806954at2"/>
<reference evidence="11" key="1">
    <citation type="submission" date="2018-02" db="EMBL/GenBank/DDBJ databases">
        <authorList>
            <person name="Hornung B."/>
        </authorList>
    </citation>
    <scope>NUCLEOTIDE SEQUENCE [LARGE SCALE GENOMIC DNA]</scope>
</reference>
<dbReference type="Gene3D" id="3.40.50.300">
    <property type="entry name" value="P-loop containing nucleotide triphosphate hydrolases"/>
    <property type="match status" value="2"/>
</dbReference>
<dbReference type="InterPro" id="IPR027417">
    <property type="entry name" value="P-loop_NTPase"/>
</dbReference>
<evidence type="ECO:0000256" key="3">
    <source>
        <dbReference type="ARBA" id="ARBA00022741"/>
    </source>
</evidence>
<dbReference type="SUPFAM" id="SSF52540">
    <property type="entry name" value="P-loop containing nucleoside triphosphate hydrolases"/>
    <property type="match status" value="2"/>
</dbReference>
<dbReference type="GO" id="GO:0016887">
    <property type="term" value="F:ATP hydrolysis activity"/>
    <property type="evidence" value="ECO:0007669"/>
    <property type="project" value="InterPro"/>
</dbReference>
<accession>A0A375I3H1</accession>
<evidence type="ECO:0000259" key="9">
    <source>
        <dbReference type="Pfam" id="PF13476"/>
    </source>
</evidence>
<feature type="domain" description="Rad50/SbcC-type AAA" evidence="9">
    <location>
        <begin position="4"/>
        <end position="89"/>
    </location>
</feature>
<evidence type="ECO:0000256" key="7">
    <source>
        <dbReference type="ARBA" id="ARBA00033408"/>
    </source>
</evidence>
<evidence type="ECO:0000256" key="8">
    <source>
        <dbReference type="PIRNR" id="PIRNR003128"/>
    </source>
</evidence>
<evidence type="ECO:0000256" key="5">
    <source>
        <dbReference type="ARBA" id="ARBA00022840"/>
    </source>
</evidence>
<organism evidence="10 11">
    <name type="scientific">Propionibacterium ruminifibrarum</name>
    <dbReference type="NCBI Taxonomy" id="1962131"/>
    <lineage>
        <taxon>Bacteria</taxon>
        <taxon>Bacillati</taxon>
        <taxon>Actinomycetota</taxon>
        <taxon>Actinomycetes</taxon>
        <taxon>Propionibacteriales</taxon>
        <taxon>Propionibacteriaceae</taxon>
        <taxon>Propionibacterium</taxon>
    </lineage>
</organism>
<evidence type="ECO:0000313" key="11">
    <source>
        <dbReference type="Proteomes" id="UP000265962"/>
    </source>
</evidence>
<dbReference type="GO" id="GO:0043590">
    <property type="term" value="C:bacterial nucleoid"/>
    <property type="evidence" value="ECO:0007669"/>
    <property type="project" value="TreeGrafter"/>
</dbReference>
<dbReference type="GO" id="GO:0005524">
    <property type="term" value="F:ATP binding"/>
    <property type="evidence" value="ECO:0007669"/>
    <property type="project" value="UniProtKB-KW"/>
</dbReference>
<dbReference type="Pfam" id="PF13476">
    <property type="entry name" value="AAA_23"/>
    <property type="match status" value="1"/>
</dbReference>
<gene>
    <name evidence="10" type="ORF">PROPJV5_2200</name>
</gene>
<dbReference type="EMBL" id="OMOH01000010">
    <property type="protein sequence ID" value="SPF69239.1"/>
    <property type="molecule type" value="Genomic_DNA"/>
</dbReference>
<proteinExistence type="inferred from homology"/>
<dbReference type="GO" id="GO:0009432">
    <property type="term" value="P:SOS response"/>
    <property type="evidence" value="ECO:0007669"/>
    <property type="project" value="TreeGrafter"/>
</dbReference>
<dbReference type="Proteomes" id="UP000265962">
    <property type="component" value="Unassembled WGS sequence"/>
</dbReference>
<evidence type="ECO:0000256" key="6">
    <source>
        <dbReference type="ARBA" id="ARBA00023204"/>
    </source>
</evidence>
<protein>
    <recommendedName>
        <fullName evidence="2 8">DNA repair protein RecN</fullName>
    </recommendedName>
    <alternativeName>
        <fullName evidence="7 8">Recombination protein N</fullName>
    </alternativeName>
</protein>